<keyword evidence="1" id="KW-1133">Transmembrane helix</keyword>
<keyword evidence="1" id="KW-0812">Transmembrane</keyword>
<feature type="transmembrane region" description="Helical" evidence="1">
    <location>
        <begin position="85"/>
        <end position="104"/>
    </location>
</feature>
<sequence>MLVANKALRCSFIVRGLGSFPVQRRTSEVPESNSDVSSTLWIARSYPCAGDNGFKKAPVLLLLKQTVRLPELLEEHLTKPVLPSLFFFVFFVCILLFVLICMVLN</sequence>
<dbReference type="AlphaFoldDB" id="A0A8R7R4D7"/>
<protein>
    <submittedName>
        <fullName evidence="2">Uncharacterized protein</fullName>
    </submittedName>
</protein>
<evidence type="ECO:0000256" key="1">
    <source>
        <dbReference type="SAM" id="Phobius"/>
    </source>
</evidence>
<evidence type="ECO:0000313" key="2">
    <source>
        <dbReference type="EnsemblPlants" id="TuG1812G0700002888.01.T01"/>
    </source>
</evidence>
<keyword evidence="3" id="KW-1185">Reference proteome</keyword>
<dbReference type="EnsemblPlants" id="TuG1812G0700002888.01.T01">
    <property type="protein sequence ID" value="TuG1812G0700002888.01.T01"/>
    <property type="gene ID" value="TuG1812G0700002888.01"/>
</dbReference>
<organism evidence="2 3">
    <name type="scientific">Triticum urartu</name>
    <name type="common">Red wild einkorn</name>
    <name type="synonym">Crithodium urartu</name>
    <dbReference type="NCBI Taxonomy" id="4572"/>
    <lineage>
        <taxon>Eukaryota</taxon>
        <taxon>Viridiplantae</taxon>
        <taxon>Streptophyta</taxon>
        <taxon>Embryophyta</taxon>
        <taxon>Tracheophyta</taxon>
        <taxon>Spermatophyta</taxon>
        <taxon>Magnoliopsida</taxon>
        <taxon>Liliopsida</taxon>
        <taxon>Poales</taxon>
        <taxon>Poaceae</taxon>
        <taxon>BOP clade</taxon>
        <taxon>Pooideae</taxon>
        <taxon>Triticodae</taxon>
        <taxon>Triticeae</taxon>
        <taxon>Triticinae</taxon>
        <taxon>Triticum</taxon>
    </lineage>
</organism>
<keyword evidence="1" id="KW-0472">Membrane</keyword>
<name>A0A8R7R4D7_TRIUA</name>
<accession>A0A8R7R4D7</accession>
<reference evidence="2" key="3">
    <citation type="submission" date="2022-06" db="UniProtKB">
        <authorList>
            <consortium name="EnsemblPlants"/>
        </authorList>
    </citation>
    <scope>IDENTIFICATION</scope>
</reference>
<evidence type="ECO:0000313" key="3">
    <source>
        <dbReference type="Proteomes" id="UP000015106"/>
    </source>
</evidence>
<reference evidence="2" key="2">
    <citation type="submission" date="2018-03" db="EMBL/GenBank/DDBJ databases">
        <title>The Triticum urartu genome reveals the dynamic nature of wheat genome evolution.</title>
        <authorList>
            <person name="Ling H."/>
            <person name="Ma B."/>
            <person name="Shi X."/>
            <person name="Liu H."/>
            <person name="Dong L."/>
            <person name="Sun H."/>
            <person name="Cao Y."/>
            <person name="Gao Q."/>
            <person name="Zheng S."/>
            <person name="Li Y."/>
            <person name="Yu Y."/>
            <person name="Du H."/>
            <person name="Qi M."/>
            <person name="Li Y."/>
            <person name="Yu H."/>
            <person name="Cui Y."/>
            <person name="Wang N."/>
            <person name="Chen C."/>
            <person name="Wu H."/>
            <person name="Zhao Y."/>
            <person name="Zhang J."/>
            <person name="Li Y."/>
            <person name="Zhou W."/>
            <person name="Zhang B."/>
            <person name="Hu W."/>
            <person name="Eijk M."/>
            <person name="Tang J."/>
            <person name="Witsenboer H."/>
            <person name="Zhao S."/>
            <person name="Li Z."/>
            <person name="Zhang A."/>
            <person name="Wang D."/>
            <person name="Liang C."/>
        </authorList>
    </citation>
    <scope>NUCLEOTIDE SEQUENCE [LARGE SCALE GENOMIC DNA]</scope>
    <source>
        <strain evidence="2">cv. G1812</strain>
    </source>
</reference>
<dbReference type="Gramene" id="TuG1812G0700002888.01.T01">
    <property type="protein sequence ID" value="TuG1812G0700002888.01.T01"/>
    <property type="gene ID" value="TuG1812G0700002888.01"/>
</dbReference>
<proteinExistence type="predicted"/>
<reference evidence="3" key="1">
    <citation type="journal article" date="2013" name="Nature">
        <title>Draft genome of the wheat A-genome progenitor Triticum urartu.</title>
        <authorList>
            <person name="Ling H.Q."/>
            <person name="Zhao S."/>
            <person name="Liu D."/>
            <person name="Wang J."/>
            <person name="Sun H."/>
            <person name="Zhang C."/>
            <person name="Fan H."/>
            <person name="Li D."/>
            <person name="Dong L."/>
            <person name="Tao Y."/>
            <person name="Gao C."/>
            <person name="Wu H."/>
            <person name="Li Y."/>
            <person name="Cui Y."/>
            <person name="Guo X."/>
            <person name="Zheng S."/>
            <person name="Wang B."/>
            <person name="Yu K."/>
            <person name="Liang Q."/>
            <person name="Yang W."/>
            <person name="Lou X."/>
            <person name="Chen J."/>
            <person name="Feng M."/>
            <person name="Jian J."/>
            <person name="Zhang X."/>
            <person name="Luo G."/>
            <person name="Jiang Y."/>
            <person name="Liu J."/>
            <person name="Wang Z."/>
            <person name="Sha Y."/>
            <person name="Zhang B."/>
            <person name="Wu H."/>
            <person name="Tang D."/>
            <person name="Shen Q."/>
            <person name="Xue P."/>
            <person name="Zou S."/>
            <person name="Wang X."/>
            <person name="Liu X."/>
            <person name="Wang F."/>
            <person name="Yang Y."/>
            <person name="An X."/>
            <person name="Dong Z."/>
            <person name="Zhang K."/>
            <person name="Zhang X."/>
            <person name="Luo M.C."/>
            <person name="Dvorak J."/>
            <person name="Tong Y."/>
            <person name="Wang J."/>
            <person name="Yang H."/>
            <person name="Li Z."/>
            <person name="Wang D."/>
            <person name="Zhang A."/>
            <person name="Wang J."/>
        </authorList>
    </citation>
    <scope>NUCLEOTIDE SEQUENCE</scope>
    <source>
        <strain evidence="3">cv. G1812</strain>
    </source>
</reference>
<dbReference type="Proteomes" id="UP000015106">
    <property type="component" value="Chromosome 7"/>
</dbReference>